<sequence length="365" mass="41805">MEMSKHFHFALLCAFCLAVFVHSQDQSGFISLDCGLPAEGSNYTDINTSIDYISDAAFIDMGISKTISPEFTTPDLEKQLLYVRSFPENIRNCYNIKVTNSNKYLIRATFMYGNYDSQGKVPVFELHLGENLWSVIGFENASTVRTLEILHVSKLDYINICLINTNLGTPFISALELRPLNNNTYVTKSGSLMLLSRLDIGSTTNQTVRYKDDVYDRIWKPYNFFNWTQLSTTSTVMVSNNYHPAESVMNTASTPKNSSEPLLFYFETVDPTLQFYFYLHFAEVEKIQADQSREFNIYLNGKLWYGPVSPHYLVTTTIYSREPIGMGRNYFWIIKTENSTLPPILNAVEVYIVKEFLQSQTVNHG</sequence>
<evidence type="ECO:0000256" key="2">
    <source>
        <dbReference type="ARBA" id="ARBA00022692"/>
    </source>
</evidence>
<evidence type="ECO:0000313" key="8">
    <source>
        <dbReference type="EMBL" id="KAK0595269.1"/>
    </source>
</evidence>
<proteinExistence type="predicted"/>
<gene>
    <name evidence="8" type="ORF">LWI29_005122</name>
</gene>
<evidence type="ECO:0000256" key="1">
    <source>
        <dbReference type="ARBA" id="ARBA00004167"/>
    </source>
</evidence>
<feature type="domain" description="Malectin-like" evidence="7">
    <location>
        <begin position="32"/>
        <end position="352"/>
    </location>
</feature>
<evidence type="ECO:0000259" key="7">
    <source>
        <dbReference type="Pfam" id="PF12819"/>
    </source>
</evidence>
<dbReference type="GO" id="GO:0016020">
    <property type="term" value="C:membrane"/>
    <property type="evidence" value="ECO:0007669"/>
    <property type="project" value="UniProtKB-SubCell"/>
</dbReference>
<dbReference type="PANTHER" id="PTHR45631:SF202">
    <property type="entry name" value="SENESCENCE-INDUCED RECEPTOR-LIKE SERINE_THREONINE-PROTEIN KINASE"/>
    <property type="match status" value="1"/>
</dbReference>
<keyword evidence="4" id="KW-1133">Transmembrane helix</keyword>
<keyword evidence="9" id="KW-1185">Reference proteome</keyword>
<dbReference type="AlphaFoldDB" id="A0AA39VQY5"/>
<evidence type="ECO:0000256" key="6">
    <source>
        <dbReference type="SAM" id="SignalP"/>
    </source>
</evidence>
<dbReference type="EMBL" id="JAUESC010000004">
    <property type="protein sequence ID" value="KAK0595269.1"/>
    <property type="molecule type" value="Genomic_DNA"/>
</dbReference>
<name>A0AA39VQY5_ACESA</name>
<reference evidence="8" key="2">
    <citation type="submission" date="2023-06" db="EMBL/GenBank/DDBJ databases">
        <authorList>
            <person name="Swenson N.G."/>
            <person name="Wegrzyn J.L."/>
            <person name="Mcevoy S.L."/>
        </authorList>
    </citation>
    <scope>NUCLEOTIDE SEQUENCE</scope>
    <source>
        <strain evidence="8">NS2018</strain>
        <tissue evidence="8">Leaf</tissue>
    </source>
</reference>
<accession>A0AA39VQY5</accession>
<keyword evidence="2" id="KW-0812">Transmembrane</keyword>
<dbReference type="Proteomes" id="UP001168877">
    <property type="component" value="Unassembled WGS sequence"/>
</dbReference>
<evidence type="ECO:0000256" key="3">
    <source>
        <dbReference type="ARBA" id="ARBA00022729"/>
    </source>
</evidence>
<dbReference type="PANTHER" id="PTHR45631">
    <property type="entry name" value="OS07G0107800 PROTEIN-RELATED"/>
    <property type="match status" value="1"/>
</dbReference>
<dbReference type="InterPro" id="IPR024788">
    <property type="entry name" value="Malectin-like_Carb-bd_dom"/>
</dbReference>
<feature type="chain" id="PRO_5041451843" description="Malectin-like domain-containing protein" evidence="6">
    <location>
        <begin position="24"/>
        <end position="365"/>
    </location>
</feature>
<feature type="signal peptide" evidence="6">
    <location>
        <begin position="1"/>
        <end position="23"/>
    </location>
</feature>
<protein>
    <recommendedName>
        <fullName evidence="7">Malectin-like domain-containing protein</fullName>
    </recommendedName>
</protein>
<evidence type="ECO:0000313" key="9">
    <source>
        <dbReference type="Proteomes" id="UP001168877"/>
    </source>
</evidence>
<keyword evidence="3 6" id="KW-0732">Signal</keyword>
<dbReference type="Pfam" id="PF12819">
    <property type="entry name" value="Malectin_like"/>
    <property type="match status" value="1"/>
</dbReference>
<evidence type="ECO:0000256" key="4">
    <source>
        <dbReference type="ARBA" id="ARBA00022989"/>
    </source>
</evidence>
<evidence type="ECO:0000256" key="5">
    <source>
        <dbReference type="ARBA" id="ARBA00023136"/>
    </source>
</evidence>
<reference evidence="8" key="1">
    <citation type="journal article" date="2022" name="Plant J.">
        <title>Strategies of tolerance reflected in two North American maple genomes.</title>
        <authorList>
            <person name="McEvoy S.L."/>
            <person name="Sezen U.U."/>
            <person name="Trouern-Trend A."/>
            <person name="McMahon S.M."/>
            <person name="Schaberg P.G."/>
            <person name="Yang J."/>
            <person name="Wegrzyn J.L."/>
            <person name="Swenson N.G."/>
        </authorList>
    </citation>
    <scope>NUCLEOTIDE SEQUENCE</scope>
    <source>
        <strain evidence="8">NS2018</strain>
    </source>
</reference>
<keyword evidence="5" id="KW-0472">Membrane</keyword>
<comment type="subcellular location">
    <subcellularLocation>
        <location evidence="1">Membrane</location>
        <topology evidence="1">Single-pass membrane protein</topology>
    </subcellularLocation>
</comment>
<comment type="caution">
    <text evidence="8">The sequence shown here is derived from an EMBL/GenBank/DDBJ whole genome shotgun (WGS) entry which is preliminary data.</text>
</comment>
<organism evidence="8 9">
    <name type="scientific">Acer saccharum</name>
    <name type="common">Sugar maple</name>
    <dbReference type="NCBI Taxonomy" id="4024"/>
    <lineage>
        <taxon>Eukaryota</taxon>
        <taxon>Viridiplantae</taxon>
        <taxon>Streptophyta</taxon>
        <taxon>Embryophyta</taxon>
        <taxon>Tracheophyta</taxon>
        <taxon>Spermatophyta</taxon>
        <taxon>Magnoliopsida</taxon>
        <taxon>eudicotyledons</taxon>
        <taxon>Gunneridae</taxon>
        <taxon>Pentapetalae</taxon>
        <taxon>rosids</taxon>
        <taxon>malvids</taxon>
        <taxon>Sapindales</taxon>
        <taxon>Sapindaceae</taxon>
        <taxon>Hippocastanoideae</taxon>
        <taxon>Acereae</taxon>
        <taxon>Acer</taxon>
    </lineage>
</organism>